<keyword evidence="3 5" id="KW-0067">ATP-binding</keyword>
<evidence type="ECO:0000313" key="8">
    <source>
        <dbReference type="Proteomes" id="UP000562929"/>
    </source>
</evidence>
<keyword evidence="2 5" id="KW-0378">Hydrolase</keyword>
<organism evidence="7 8">
    <name type="scientific">Ophiocordyceps camponoti-floridani</name>
    <dbReference type="NCBI Taxonomy" id="2030778"/>
    <lineage>
        <taxon>Eukaryota</taxon>
        <taxon>Fungi</taxon>
        <taxon>Dikarya</taxon>
        <taxon>Ascomycota</taxon>
        <taxon>Pezizomycotina</taxon>
        <taxon>Sordariomycetes</taxon>
        <taxon>Hypocreomycetidae</taxon>
        <taxon>Hypocreales</taxon>
        <taxon>Ophiocordycipitaceae</taxon>
        <taxon>Ophiocordyceps</taxon>
    </lineage>
</organism>
<comment type="caution">
    <text evidence="7">The sequence shown here is derived from an EMBL/GenBank/DDBJ whole genome shotgun (WGS) entry which is preliminary data.</text>
</comment>
<dbReference type="AlphaFoldDB" id="A0A8H4Q332"/>
<evidence type="ECO:0000313" key="7">
    <source>
        <dbReference type="EMBL" id="KAF4583207.1"/>
    </source>
</evidence>
<name>A0A8H4Q332_9HYPO</name>
<proteinExistence type="inferred from homology"/>
<comment type="similarity">
    <text evidence="5">Belongs to the DEAD box helicase family.</text>
</comment>
<dbReference type="EMBL" id="JAACLJ010000007">
    <property type="protein sequence ID" value="KAF4583207.1"/>
    <property type="molecule type" value="Genomic_DNA"/>
</dbReference>
<keyword evidence="5 7" id="KW-0347">Helicase</keyword>
<dbReference type="Pfam" id="PF00271">
    <property type="entry name" value="Helicase_C"/>
    <property type="match status" value="1"/>
</dbReference>
<dbReference type="GO" id="GO:0003724">
    <property type="term" value="F:RNA helicase activity"/>
    <property type="evidence" value="ECO:0007669"/>
    <property type="project" value="UniProtKB-EC"/>
</dbReference>
<sequence length="282" mass="31505">MAALVRERKEVGPAFKAIVFVPTTAFTGFVTHIINRLCPGLPAAAYMDRRSRQNLRVAVLNEFRLARSGILVATDVAARGLNIPSVTSVFQMGLPFDSASYVHRLGRTGRAGCSGIGTVILSEAEEWYVDAHLSSFTLERRDADLDDARARLNPFLRDLNLSTRTKLYQHFLGFYSRYLKGFAWSKQQLVDQANAYARDGLLSPSQPYLRQDLAAAMGLRDLPNLRIGVEEGVDVDRDYPWPIQPIQCRAGMAWREPGTWGKERELIIKNKGPLKWQAVPGG</sequence>
<dbReference type="CDD" id="cd18787">
    <property type="entry name" value="SF2_C_DEAD"/>
    <property type="match status" value="1"/>
</dbReference>
<dbReference type="SUPFAM" id="SSF52540">
    <property type="entry name" value="P-loop containing nucleoside triphosphate hydrolases"/>
    <property type="match status" value="1"/>
</dbReference>
<protein>
    <recommendedName>
        <fullName evidence="5">ATP-dependent RNA helicase</fullName>
        <ecNumber evidence="5">3.6.4.13</ecNumber>
    </recommendedName>
</protein>
<reference evidence="7 8" key="1">
    <citation type="journal article" date="2020" name="G3 (Bethesda)">
        <title>Genetic Underpinnings of Host Manipulation by Ophiocordyceps as Revealed by Comparative Transcriptomics.</title>
        <authorList>
            <person name="Will I."/>
            <person name="Das B."/>
            <person name="Trinh T."/>
            <person name="Brachmann A."/>
            <person name="Ohm R.A."/>
            <person name="de Bekker C."/>
        </authorList>
    </citation>
    <scope>NUCLEOTIDE SEQUENCE [LARGE SCALE GENOMIC DNA]</scope>
    <source>
        <strain evidence="7 8">EC05</strain>
    </source>
</reference>
<dbReference type="GO" id="GO:0003723">
    <property type="term" value="F:RNA binding"/>
    <property type="evidence" value="ECO:0007669"/>
    <property type="project" value="UniProtKB-UniRule"/>
</dbReference>
<feature type="domain" description="Helicase C-terminal" evidence="6">
    <location>
        <begin position="1"/>
        <end position="160"/>
    </location>
</feature>
<dbReference type="GO" id="GO:0005524">
    <property type="term" value="F:ATP binding"/>
    <property type="evidence" value="ECO:0007669"/>
    <property type="project" value="UniProtKB-UniRule"/>
</dbReference>
<evidence type="ECO:0000256" key="3">
    <source>
        <dbReference type="ARBA" id="ARBA00022840"/>
    </source>
</evidence>
<dbReference type="PROSITE" id="PS51194">
    <property type="entry name" value="HELICASE_CTER"/>
    <property type="match status" value="1"/>
</dbReference>
<evidence type="ECO:0000256" key="2">
    <source>
        <dbReference type="ARBA" id="ARBA00022801"/>
    </source>
</evidence>
<dbReference type="EC" id="3.6.4.13" evidence="5"/>
<dbReference type="GO" id="GO:0016787">
    <property type="term" value="F:hydrolase activity"/>
    <property type="evidence" value="ECO:0007669"/>
    <property type="project" value="UniProtKB-KW"/>
</dbReference>
<dbReference type="Gene3D" id="3.40.50.300">
    <property type="entry name" value="P-loop containing nucleotide triphosphate hydrolases"/>
    <property type="match status" value="1"/>
</dbReference>
<dbReference type="InterPro" id="IPR001650">
    <property type="entry name" value="Helicase_C-like"/>
</dbReference>
<comment type="function">
    <text evidence="5">RNA helicase.</text>
</comment>
<evidence type="ECO:0000256" key="1">
    <source>
        <dbReference type="ARBA" id="ARBA00022741"/>
    </source>
</evidence>
<keyword evidence="4 5" id="KW-0694">RNA-binding</keyword>
<dbReference type="Proteomes" id="UP000562929">
    <property type="component" value="Unassembled WGS sequence"/>
</dbReference>
<dbReference type="PANTHER" id="PTHR24031">
    <property type="entry name" value="RNA HELICASE"/>
    <property type="match status" value="1"/>
</dbReference>
<comment type="catalytic activity">
    <reaction evidence="5">
        <text>ATP + H2O = ADP + phosphate + H(+)</text>
        <dbReference type="Rhea" id="RHEA:13065"/>
        <dbReference type="ChEBI" id="CHEBI:15377"/>
        <dbReference type="ChEBI" id="CHEBI:15378"/>
        <dbReference type="ChEBI" id="CHEBI:30616"/>
        <dbReference type="ChEBI" id="CHEBI:43474"/>
        <dbReference type="ChEBI" id="CHEBI:456216"/>
        <dbReference type="EC" id="3.6.4.13"/>
    </reaction>
</comment>
<evidence type="ECO:0000256" key="5">
    <source>
        <dbReference type="RuleBase" id="RU365068"/>
    </source>
</evidence>
<dbReference type="InterPro" id="IPR027417">
    <property type="entry name" value="P-loop_NTPase"/>
</dbReference>
<gene>
    <name evidence="7" type="ORF">GQ602_006351</name>
</gene>
<accession>A0A8H4Q332</accession>
<comment type="domain">
    <text evidence="5">The Q motif is unique to and characteristic of the DEAD box family of RNA helicases and controls ATP binding and hydrolysis.</text>
</comment>
<evidence type="ECO:0000256" key="4">
    <source>
        <dbReference type="ARBA" id="ARBA00022884"/>
    </source>
</evidence>
<dbReference type="OrthoDB" id="196131at2759"/>
<keyword evidence="8" id="KW-1185">Reference proteome</keyword>
<evidence type="ECO:0000259" key="6">
    <source>
        <dbReference type="PROSITE" id="PS51194"/>
    </source>
</evidence>
<dbReference type="SMART" id="SM00490">
    <property type="entry name" value="HELICc"/>
    <property type="match status" value="1"/>
</dbReference>
<keyword evidence="1 5" id="KW-0547">Nucleotide-binding</keyword>